<feature type="domain" description="Amidohydrolase 3" evidence="1">
    <location>
        <begin position="68"/>
        <end position="554"/>
    </location>
</feature>
<gene>
    <name evidence="2" type="ORF">SAMN04488056_109150</name>
</gene>
<dbReference type="EMBL" id="FOVR01000009">
    <property type="protein sequence ID" value="SFO62857.1"/>
    <property type="molecule type" value="Genomic_DNA"/>
</dbReference>
<dbReference type="InterPro" id="IPR011059">
    <property type="entry name" value="Metal-dep_hydrolase_composite"/>
</dbReference>
<evidence type="ECO:0000313" key="3">
    <source>
        <dbReference type="Proteomes" id="UP000199236"/>
    </source>
</evidence>
<dbReference type="RefSeq" id="WP_090074073.1">
    <property type="nucleotide sequence ID" value="NZ_FOVR01000009.1"/>
</dbReference>
<accession>A0A1I5IQS4</accession>
<dbReference type="CDD" id="cd01300">
    <property type="entry name" value="YtcJ_like"/>
    <property type="match status" value="1"/>
</dbReference>
<dbReference type="PANTHER" id="PTHR22642:SF2">
    <property type="entry name" value="PROTEIN LONG AFTER FAR-RED 3"/>
    <property type="match status" value="1"/>
</dbReference>
<dbReference type="InterPro" id="IPR013108">
    <property type="entry name" value="Amidohydro_3"/>
</dbReference>
<dbReference type="Proteomes" id="UP000199236">
    <property type="component" value="Unassembled WGS sequence"/>
</dbReference>
<dbReference type="InterPro" id="IPR032466">
    <property type="entry name" value="Metal_Hydrolase"/>
</dbReference>
<dbReference type="STRING" id="655353.SAMN04488056_109150"/>
<dbReference type="GO" id="GO:0016810">
    <property type="term" value="F:hydrolase activity, acting on carbon-nitrogen (but not peptide) bonds"/>
    <property type="evidence" value="ECO:0007669"/>
    <property type="project" value="InterPro"/>
</dbReference>
<keyword evidence="3" id="KW-1185">Reference proteome</keyword>
<organism evidence="2 3">
    <name type="scientific">Cohaesibacter marisflavi</name>
    <dbReference type="NCBI Taxonomy" id="655353"/>
    <lineage>
        <taxon>Bacteria</taxon>
        <taxon>Pseudomonadati</taxon>
        <taxon>Pseudomonadota</taxon>
        <taxon>Alphaproteobacteria</taxon>
        <taxon>Hyphomicrobiales</taxon>
        <taxon>Cohaesibacteraceae</taxon>
    </lineage>
</organism>
<dbReference type="Gene3D" id="3.10.310.70">
    <property type="match status" value="1"/>
</dbReference>
<dbReference type="PANTHER" id="PTHR22642">
    <property type="entry name" value="IMIDAZOLONEPROPIONASE"/>
    <property type="match status" value="1"/>
</dbReference>
<dbReference type="Gene3D" id="2.30.40.10">
    <property type="entry name" value="Urease, subunit C, domain 1"/>
    <property type="match status" value="1"/>
</dbReference>
<reference evidence="2 3" key="1">
    <citation type="submission" date="2016-10" db="EMBL/GenBank/DDBJ databases">
        <authorList>
            <person name="de Groot N.N."/>
        </authorList>
    </citation>
    <scope>NUCLEOTIDE SEQUENCE [LARGE SCALE GENOMIC DNA]</scope>
    <source>
        <strain evidence="2 3">CGMCC 1.9157</strain>
    </source>
</reference>
<evidence type="ECO:0000313" key="2">
    <source>
        <dbReference type="EMBL" id="SFO62857.1"/>
    </source>
</evidence>
<name>A0A1I5IQS4_9HYPH</name>
<protein>
    <recommendedName>
        <fullName evidence="1">Amidohydrolase 3 domain-containing protein</fullName>
    </recommendedName>
</protein>
<dbReference type="SUPFAM" id="SSF51556">
    <property type="entry name" value="Metallo-dependent hydrolases"/>
    <property type="match status" value="1"/>
</dbReference>
<sequence length="559" mass="60639">MATSSAPSRAHTPIASHTTPIADIILHNGPIWRGFEEGTTQALALWQGRVLATGTLDELSPYKGDHTRIIDLEGRLATPGFTDAHLHPTYLGVVMDWVDITPQKAPTLEALLSAVKARVEQSAPGDWVFASGYDQTKLDVKRHPTLAELDAIAPNNPVMLIRTCTHVQIANSLAMKAGGIDDSTPDPDGGQIGKENGKLTGFLAENASAPVFDAVPPLSRDAAIDAIERAGNYCLSVGITSVMDAAIGMKAGFEEIAAYNEAKRTGRLPVRTWMALRATPAHDNIVPQCEAVGLVSGVGDDMLMVGSVKLFLDGSIGGATAWMTEGYLADKDNHGLQMIPTQELEAMVLEYHEKGYQICAHAIGDGAIEQLITAYEKALTAYPDPDRRHRVEHSGFLAPDHNERMQKAGIIPSPQQVFLYDFGDAYITMIGKERVYSSYPQKTWTDMGLKPPAGSDSPVCDPAPWTNLYAMLTRKTGAGTQLDPSECLSIEEALQSYTEYGAYSQKQEHVRGKLMPGYLADVAVFSRNLLEATPEEILNDTLCDLTILNGKVFYERKEG</sequence>
<dbReference type="OrthoDB" id="9811399at2"/>
<dbReference type="AlphaFoldDB" id="A0A1I5IQS4"/>
<evidence type="ECO:0000259" key="1">
    <source>
        <dbReference type="Pfam" id="PF07969"/>
    </source>
</evidence>
<dbReference type="SUPFAM" id="SSF51338">
    <property type="entry name" value="Composite domain of metallo-dependent hydrolases"/>
    <property type="match status" value="1"/>
</dbReference>
<dbReference type="InterPro" id="IPR033932">
    <property type="entry name" value="YtcJ-like"/>
</dbReference>
<dbReference type="Pfam" id="PF07969">
    <property type="entry name" value="Amidohydro_3"/>
    <property type="match status" value="1"/>
</dbReference>
<dbReference type="Gene3D" id="3.20.20.140">
    <property type="entry name" value="Metal-dependent hydrolases"/>
    <property type="match status" value="1"/>
</dbReference>
<proteinExistence type="predicted"/>